<feature type="region of interest" description="Disordered" evidence="1">
    <location>
        <begin position="350"/>
        <end position="403"/>
    </location>
</feature>
<organism evidence="2 3">
    <name type="scientific">Neurospora intermedia</name>
    <dbReference type="NCBI Taxonomy" id="5142"/>
    <lineage>
        <taxon>Eukaryota</taxon>
        <taxon>Fungi</taxon>
        <taxon>Dikarya</taxon>
        <taxon>Ascomycota</taxon>
        <taxon>Pezizomycotina</taxon>
        <taxon>Sordariomycetes</taxon>
        <taxon>Sordariomycetidae</taxon>
        <taxon>Sordariales</taxon>
        <taxon>Sordariaceae</taxon>
        <taxon>Neurospora</taxon>
    </lineage>
</organism>
<comment type="caution">
    <text evidence="2">The sequence shown here is derived from an EMBL/GenBank/DDBJ whole genome shotgun (WGS) entry which is preliminary data.</text>
</comment>
<feature type="compositionally biased region" description="Basic and acidic residues" evidence="1">
    <location>
        <begin position="67"/>
        <end position="78"/>
    </location>
</feature>
<dbReference type="Proteomes" id="UP001451303">
    <property type="component" value="Unassembled WGS sequence"/>
</dbReference>
<evidence type="ECO:0000313" key="2">
    <source>
        <dbReference type="EMBL" id="KAL0474092.1"/>
    </source>
</evidence>
<feature type="region of interest" description="Disordered" evidence="1">
    <location>
        <begin position="212"/>
        <end position="297"/>
    </location>
</feature>
<sequence length="403" mass="45459">MAWNNESMCWGPPMINPCRPAAQSRNIIEQINAAPEGTIRAILRYLTGDYDTRFMIETLIRKLPLDESEMQTHEDESSRKRKADTHTPGDQNPKKRKLEICLQCDEAFEEAMQFDPEAPYWQNKPPTIREDGSIGRKLHKPGYWFPCCYQWGTHDKLGCRLGPHRAADGVREKDLDGWKSYEAYQKAMSIPNKEDMLSWEAHCIDLRKQASMAGESDFDAEESDSASESDIEESDSTPATEQSEKSRGTPATQEPATSKTTQIPEVVITNGEENYEEEGPSWVDECDKAGRGFPDVTELPREKRRALLRAQEIAFREAFATREAYESHCGPLLNRQTLTAPVEVHTMVSYTSGLGSSDLKRQREESPGTERKKGKRTDCGQDACIGGNTAETKAANNARREDQ</sequence>
<dbReference type="EMBL" id="JAVLET010000002">
    <property type="protein sequence ID" value="KAL0474092.1"/>
    <property type="molecule type" value="Genomic_DNA"/>
</dbReference>
<evidence type="ECO:0000256" key="1">
    <source>
        <dbReference type="SAM" id="MobiDB-lite"/>
    </source>
</evidence>
<name>A0ABR3DN60_NEUIN</name>
<feature type="region of interest" description="Disordered" evidence="1">
    <location>
        <begin position="67"/>
        <end position="94"/>
    </location>
</feature>
<evidence type="ECO:0000313" key="3">
    <source>
        <dbReference type="Proteomes" id="UP001451303"/>
    </source>
</evidence>
<feature type="compositionally biased region" description="Acidic residues" evidence="1">
    <location>
        <begin position="216"/>
        <end position="235"/>
    </location>
</feature>
<proteinExistence type="predicted"/>
<accession>A0ABR3DN60</accession>
<dbReference type="PANTHER" id="PTHR38167:SF1">
    <property type="entry name" value="C2H2-TYPE DOMAIN-CONTAINING PROTEIN"/>
    <property type="match status" value="1"/>
</dbReference>
<feature type="compositionally biased region" description="Basic and acidic residues" evidence="1">
    <location>
        <begin position="358"/>
        <end position="379"/>
    </location>
</feature>
<feature type="compositionally biased region" description="Polar residues" evidence="1">
    <location>
        <begin position="249"/>
        <end position="263"/>
    </location>
</feature>
<dbReference type="PANTHER" id="PTHR38167">
    <property type="entry name" value="C2H2-TYPE DOMAIN-CONTAINING PROTEIN"/>
    <property type="match status" value="1"/>
</dbReference>
<keyword evidence="3" id="KW-1185">Reference proteome</keyword>
<gene>
    <name evidence="2" type="ORF">QR685DRAFT_595687</name>
</gene>
<protein>
    <submittedName>
        <fullName evidence="2">Uncharacterized protein</fullName>
    </submittedName>
</protein>
<reference evidence="2 3" key="1">
    <citation type="submission" date="2023-09" db="EMBL/GenBank/DDBJ databases">
        <title>Multi-omics analysis of a traditional fermented food reveals byproduct-associated fungal strains for waste-to-food upcycling.</title>
        <authorList>
            <consortium name="Lawrence Berkeley National Laboratory"/>
            <person name="Rekdal V.M."/>
            <person name="Villalobos-Escobedo J.M."/>
            <person name="Rodriguez-Valeron N."/>
            <person name="Garcia M.O."/>
            <person name="Vasquez D.P."/>
            <person name="Damayanti I."/>
            <person name="Sorensen P.M."/>
            <person name="Baidoo E.E."/>
            <person name="De Carvalho A.C."/>
            <person name="Riley R."/>
            <person name="Lipzen A."/>
            <person name="He G."/>
            <person name="Yan M."/>
            <person name="Haridas S."/>
            <person name="Daum C."/>
            <person name="Yoshinaga Y."/>
            <person name="Ng V."/>
            <person name="Grigoriev I.V."/>
            <person name="Munk R."/>
            <person name="Nuraida L."/>
            <person name="Wijaya C.H."/>
            <person name="Morales P.-C."/>
            <person name="Keasling J.D."/>
        </authorList>
    </citation>
    <scope>NUCLEOTIDE SEQUENCE [LARGE SCALE GENOMIC DNA]</scope>
    <source>
        <strain evidence="2 3">FGSC 2613</strain>
    </source>
</reference>